<accession>A0A7M7MAZ1</accession>
<protein>
    <submittedName>
        <fullName evidence="2">Uncharacterized protein</fullName>
    </submittedName>
</protein>
<dbReference type="EnsemblMetazoa" id="XM_022807228">
    <property type="protein sequence ID" value="XP_022662963"/>
    <property type="gene ID" value="LOC111251046"/>
</dbReference>
<feature type="compositionally biased region" description="Polar residues" evidence="1">
    <location>
        <begin position="222"/>
        <end position="240"/>
    </location>
</feature>
<evidence type="ECO:0000256" key="1">
    <source>
        <dbReference type="SAM" id="MobiDB-lite"/>
    </source>
</evidence>
<feature type="compositionally biased region" description="Basic and acidic residues" evidence="1">
    <location>
        <begin position="391"/>
        <end position="407"/>
    </location>
</feature>
<feature type="compositionally biased region" description="Basic and acidic residues" evidence="1">
    <location>
        <begin position="241"/>
        <end position="257"/>
    </location>
</feature>
<dbReference type="AlphaFoldDB" id="A0A7M7MAZ1"/>
<dbReference type="RefSeq" id="XP_022662963.1">
    <property type="nucleotide sequence ID" value="XM_022807228.1"/>
</dbReference>
<feature type="region of interest" description="Disordered" evidence="1">
    <location>
        <begin position="378"/>
        <end position="413"/>
    </location>
</feature>
<name>A0A7M7MAZ1_VARDE</name>
<organism evidence="2 3">
    <name type="scientific">Varroa destructor</name>
    <name type="common">Honeybee mite</name>
    <dbReference type="NCBI Taxonomy" id="109461"/>
    <lineage>
        <taxon>Eukaryota</taxon>
        <taxon>Metazoa</taxon>
        <taxon>Ecdysozoa</taxon>
        <taxon>Arthropoda</taxon>
        <taxon>Chelicerata</taxon>
        <taxon>Arachnida</taxon>
        <taxon>Acari</taxon>
        <taxon>Parasitiformes</taxon>
        <taxon>Mesostigmata</taxon>
        <taxon>Gamasina</taxon>
        <taxon>Dermanyssoidea</taxon>
        <taxon>Varroidae</taxon>
        <taxon>Varroa</taxon>
    </lineage>
</organism>
<feature type="region of interest" description="Disordered" evidence="1">
    <location>
        <begin position="96"/>
        <end position="363"/>
    </location>
</feature>
<evidence type="ECO:0000313" key="2">
    <source>
        <dbReference type="EnsemblMetazoa" id="XP_022662963"/>
    </source>
</evidence>
<dbReference type="KEGG" id="vde:111251046"/>
<reference evidence="2" key="1">
    <citation type="submission" date="2021-01" db="UniProtKB">
        <authorList>
            <consortium name="EnsemblMetazoa"/>
        </authorList>
    </citation>
    <scope>IDENTIFICATION</scope>
</reference>
<feature type="compositionally biased region" description="Acidic residues" evidence="1">
    <location>
        <begin position="315"/>
        <end position="329"/>
    </location>
</feature>
<proteinExistence type="predicted"/>
<sequence>MTKFVSIALGLVAILFNAVFGYPVSISRVLQNLLHDGNSSGAFHELQISQGYKRQASPEFTDCIESNVHPFNILCSTYDGHNYGIIHASKEERDLLSESEPTITASKAPSVRLRPGPGKAVNNNKQDNLKGSKNNEKSKNKESSPKNEKLVGQPKLDLDKLTSNDLKSKGGNNMDRKPMPENKSGKSYKDGVTGRNGHWDNKVDLLPKQIPADTTVDHQEQQKNNVKSQEKNSYVLSNEPNENRDRHQTEPKQKPNKEYYSGGSDTSENQDLEDEILIPPKAPSLREKSFKTLNKINAYEYRDEDQMSPDQKYPDEDEDKEEPTGEDYSNEYQVEPEVKEEMSAMPKAPHTFKPPETFHHQPCAKPIKTVSSNRELYMTPQEPNTDENLEEHEVGPDVDENQGKHQEASGLTKEIQKIIQRLRKGSRDSPKGTLYCVDPSKPRIFYLVKVKTQKDKAST</sequence>
<dbReference type="GeneID" id="111251046"/>
<evidence type="ECO:0000313" key="3">
    <source>
        <dbReference type="Proteomes" id="UP000594260"/>
    </source>
</evidence>
<feature type="compositionally biased region" description="Basic and acidic residues" evidence="1">
    <location>
        <begin position="127"/>
        <end position="149"/>
    </location>
</feature>
<feature type="compositionally biased region" description="Basic and acidic residues" evidence="1">
    <location>
        <begin position="156"/>
        <end position="189"/>
    </location>
</feature>
<dbReference type="Proteomes" id="UP000594260">
    <property type="component" value="Unplaced"/>
</dbReference>
<keyword evidence="3" id="KW-1185">Reference proteome</keyword>
<dbReference type="InParanoid" id="A0A7M7MAZ1"/>